<dbReference type="InterPro" id="IPR002931">
    <property type="entry name" value="Transglutaminase-like"/>
</dbReference>
<dbReference type="InterPro" id="IPR014756">
    <property type="entry name" value="Ig_E-set"/>
</dbReference>
<dbReference type="Pfam" id="PF01841">
    <property type="entry name" value="Transglut_core"/>
    <property type="match status" value="1"/>
</dbReference>
<dbReference type="EMBL" id="JBHFQA010000011">
    <property type="protein sequence ID" value="KAL2090584.1"/>
    <property type="molecule type" value="Genomic_DNA"/>
</dbReference>
<dbReference type="Gene3D" id="3.90.260.10">
    <property type="entry name" value="Transglutaminase-like"/>
    <property type="match status" value="1"/>
</dbReference>
<evidence type="ECO:0000256" key="9">
    <source>
        <dbReference type="SAM" id="MobiDB-lite"/>
    </source>
</evidence>
<feature type="active site" evidence="8">
    <location>
        <position position="326"/>
    </location>
</feature>
<accession>A0ABD1JUP3</accession>
<dbReference type="FunFam" id="3.90.260.10:FF:000001">
    <property type="entry name" value="Protein-glutamine gamma-glutamyltransferase 2"/>
    <property type="match status" value="1"/>
</dbReference>
<dbReference type="SMART" id="SM00460">
    <property type="entry name" value="TGc"/>
    <property type="match status" value="1"/>
</dbReference>
<dbReference type="InterPro" id="IPR008958">
    <property type="entry name" value="Transglutaminase_C"/>
</dbReference>
<dbReference type="GO" id="GO:0003810">
    <property type="term" value="F:protein-glutamine gamma-glutamyltransferase activity"/>
    <property type="evidence" value="ECO:0007669"/>
    <property type="project" value="UniProtKB-EC"/>
</dbReference>
<evidence type="ECO:0000313" key="12">
    <source>
        <dbReference type="Proteomes" id="UP001591681"/>
    </source>
</evidence>
<evidence type="ECO:0000256" key="5">
    <source>
        <dbReference type="ARBA" id="ARBA00022837"/>
    </source>
</evidence>
<comment type="similarity">
    <text evidence="2">Belongs to the transglutaminase superfamily. Transglutaminase family.</text>
</comment>
<comment type="cofactor">
    <cofactor evidence="1">
        <name>Ca(2+)</name>
        <dbReference type="ChEBI" id="CHEBI:29108"/>
    </cofactor>
</comment>
<evidence type="ECO:0000259" key="10">
    <source>
        <dbReference type="SMART" id="SM00460"/>
    </source>
</evidence>
<protein>
    <recommendedName>
        <fullName evidence="7">protein-glutamine gamma-glutamyltransferase</fullName>
        <ecNumber evidence="7">2.3.2.13</ecNumber>
    </recommendedName>
</protein>
<feature type="active site" evidence="8">
    <location>
        <position position="384"/>
    </location>
</feature>
<keyword evidence="4" id="KW-0479">Metal-binding</keyword>
<dbReference type="SUPFAM" id="SSF81296">
    <property type="entry name" value="E set domains"/>
    <property type="match status" value="1"/>
</dbReference>
<dbReference type="InterPro" id="IPR050779">
    <property type="entry name" value="Transglutaminase"/>
</dbReference>
<evidence type="ECO:0000256" key="6">
    <source>
        <dbReference type="ARBA" id="ARBA00023315"/>
    </source>
</evidence>
<dbReference type="Pfam" id="PF00868">
    <property type="entry name" value="Transglut_N"/>
    <property type="match status" value="1"/>
</dbReference>
<evidence type="ECO:0000256" key="7">
    <source>
        <dbReference type="ARBA" id="ARBA00024222"/>
    </source>
</evidence>
<dbReference type="PIRSF" id="PIRSF000459">
    <property type="entry name" value="TGM_EBP42"/>
    <property type="match status" value="1"/>
</dbReference>
<dbReference type="Proteomes" id="UP001591681">
    <property type="component" value="Unassembled WGS sequence"/>
</dbReference>
<reference evidence="11 12" key="1">
    <citation type="submission" date="2024-09" db="EMBL/GenBank/DDBJ databases">
        <title>A chromosome-level genome assembly of Gray's grenadier anchovy, Coilia grayii.</title>
        <authorList>
            <person name="Fu Z."/>
        </authorList>
    </citation>
    <scope>NUCLEOTIDE SEQUENCE [LARGE SCALE GENOMIC DNA]</scope>
    <source>
        <strain evidence="11">G4</strain>
        <tissue evidence="11">Muscle</tissue>
    </source>
</reference>
<dbReference type="InterPro" id="IPR036238">
    <property type="entry name" value="Transglutaminase_C_sf"/>
</dbReference>
<keyword evidence="6" id="KW-0012">Acyltransferase</keyword>
<name>A0ABD1JUP3_9TELE</name>
<dbReference type="PANTHER" id="PTHR11590:SF80">
    <property type="entry name" value="TRANSGLUTAMINASE 5,-LIKE"/>
    <property type="match status" value="1"/>
</dbReference>
<evidence type="ECO:0000256" key="8">
    <source>
        <dbReference type="PIRSR" id="PIRSR000459-1"/>
    </source>
</evidence>
<dbReference type="Pfam" id="PF00927">
    <property type="entry name" value="Transglut_C"/>
    <property type="match status" value="1"/>
</dbReference>
<feature type="active site" evidence="8">
    <location>
        <position position="408"/>
    </location>
</feature>
<dbReference type="EC" id="2.3.2.13" evidence="7"/>
<organism evidence="11 12">
    <name type="scientific">Coilia grayii</name>
    <name type="common">Gray's grenadier anchovy</name>
    <dbReference type="NCBI Taxonomy" id="363190"/>
    <lineage>
        <taxon>Eukaryota</taxon>
        <taxon>Metazoa</taxon>
        <taxon>Chordata</taxon>
        <taxon>Craniata</taxon>
        <taxon>Vertebrata</taxon>
        <taxon>Euteleostomi</taxon>
        <taxon>Actinopterygii</taxon>
        <taxon>Neopterygii</taxon>
        <taxon>Teleostei</taxon>
        <taxon>Clupei</taxon>
        <taxon>Clupeiformes</taxon>
        <taxon>Clupeoidei</taxon>
        <taxon>Engraulidae</taxon>
        <taxon>Coilinae</taxon>
        <taxon>Coilia</taxon>
    </lineage>
</organism>
<gene>
    <name evidence="11" type="ORF">ACEWY4_012847</name>
</gene>
<dbReference type="InterPro" id="IPR023608">
    <property type="entry name" value="Transglutaminase_animal"/>
</dbReference>
<evidence type="ECO:0000256" key="3">
    <source>
        <dbReference type="ARBA" id="ARBA00022679"/>
    </source>
</evidence>
<dbReference type="Gene3D" id="2.60.40.10">
    <property type="entry name" value="Immunoglobulins"/>
    <property type="match status" value="3"/>
</dbReference>
<sequence>MFGRLLVMASVRIAAPSGEVQRQGGAERKSLNGRVTAAPEQTTLTHLAGRQPMADLTLKYVNLELEENRQSHRTEEFGGSSLVLRRGQPFKLSLQLGAGGYDPANHRLVFQILLGQLYIQVPIAYSGPPVQPGWGAYCPAPSSASPQTLTVCLCTPASAPVGTYQVRLHVLSQFAHRVYSVGQFTLLCNPWCQDDAVYLPLESQREEYVLNDFGFLYMGTPGNIQSRPWSFDQYEADILESCMRLLQVSPQHQQNWKEDYLNRADPIYISRVVTAMINCEDDRGVLMGKWSGSYDNGVHPTKWSGSGDILRQWAKSNFVPVKYGQCWVFAAVMCTVMRVLGIPCRVVTNFNSAHDTNANLVIEEYYSIMGEKLPTSKDSIWNFHVWVESWMRRVDLGSVGYDGWQVLDPTPQERSQGIFRCGPAPVRAVRDKQLSMAYDVPFVYAEMNAEVHTFIVRDNESFQVDVDTGRVGALICTKAVGSSAPQDITANYKADKAPEPSVRSRSMARSPEPYALNRRSSDGVTVSLKFPHVPKVGHDICFTVVVANLTNNVKRLREHVNAQVKEYSNSPGDTFWEDHKHMQIGPYQTLEIPHQIREEMCAFLTEHSLVNLAVVMEGSQERVLAYEEFNLINPEILIEVQNEANVVEHKEQQAQLVFTNPYRVPIAGVLTVAGSGLLDSSIQIRILALQPGETMKKSISFTPQRKGIKMLHASLTLTNMSMVIRGFKTIRVQTL</sequence>
<keyword evidence="5" id="KW-0106">Calcium</keyword>
<feature type="domain" description="Transglutaminase-like" evidence="10">
    <location>
        <begin position="318"/>
        <end position="411"/>
    </location>
</feature>
<evidence type="ECO:0000256" key="4">
    <source>
        <dbReference type="ARBA" id="ARBA00022723"/>
    </source>
</evidence>
<keyword evidence="12" id="KW-1185">Reference proteome</keyword>
<evidence type="ECO:0000313" key="11">
    <source>
        <dbReference type="EMBL" id="KAL2090584.1"/>
    </source>
</evidence>
<dbReference type="PANTHER" id="PTHR11590">
    <property type="entry name" value="PROTEIN-GLUTAMINE GAMMA-GLUTAMYLTRANSFERASE"/>
    <property type="match status" value="1"/>
</dbReference>
<keyword evidence="3" id="KW-0808">Transferase</keyword>
<dbReference type="GO" id="GO:0046872">
    <property type="term" value="F:metal ion binding"/>
    <property type="evidence" value="ECO:0007669"/>
    <property type="project" value="UniProtKB-KW"/>
</dbReference>
<feature type="region of interest" description="Disordered" evidence="9">
    <location>
        <begin position="490"/>
        <end position="516"/>
    </location>
</feature>
<dbReference type="InterPro" id="IPR013783">
    <property type="entry name" value="Ig-like_fold"/>
</dbReference>
<dbReference type="InterPro" id="IPR001102">
    <property type="entry name" value="Transglutaminase_N"/>
</dbReference>
<proteinExistence type="inferred from homology"/>
<evidence type="ECO:0000256" key="2">
    <source>
        <dbReference type="ARBA" id="ARBA00005968"/>
    </source>
</evidence>
<dbReference type="GO" id="GO:0007399">
    <property type="term" value="P:nervous system development"/>
    <property type="evidence" value="ECO:0007669"/>
    <property type="project" value="UniProtKB-ARBA"/>
</dbReference>
<dbReference type="InterPro" id="IPR036985">
    <property type="entry name" value="Transglutaminase-like_sf"/>
</dbReference>
<evidence type="ECO:0000256" key="1">
    <source>
        <dbReference type="ARBA" id="ARBA00001913"/>
    </source>
</evidence>
<comment type="caution">
    <text evidence="11">The sequence shown here is derived from an EMBL/GenBank/DDBJ whole genome shotgun (WGS) entry which is preliminary data.</text>
</comment>
<dbReference type="InterPro" id="IPR038765">
    <property type="entry name" value="Papain-like_cys_pep_sf"/>
</dbReference>
<dbReference type="SUPFAM" id="SSF49309">
    <property type="entry name" value="Transglutaminase, two C-terminal domains"/>
    <property type="match status" value="2"/>
</dbReference>
<dbReference type="SUPFAM" id="SSF54001">
    <property type="entry name" value="Cysteine proteinases"/>
    <property type="match status" value="1"/>
</dbReference>
<dbReference type="AlphaFoldDB" id="A0ABD1JUP3"/>